<name>A0A8S4C3I9_9ACAR</name>
<reference evidence="2" key="1">
    <citation type="submission" date="2021-06" db="EMBL/GenBank/DDBJ databases">
        <authorList>
            <person name="Nardi T."/>
            <person name="Nardi T."/>
        </authorList>
    </citation>
    <scope>NUCLEOTIDE SEQUENCE</scope>
</reference>
<dbReference type="EMBL" id="CAJVAF010000038">
    <property type="protein sequence ID" value="CAG7589413.1"/>
    <property type="molecule type" value="Genomic_DNA"/>
</dbReference>
<accession>A0A8S4C3I9</accession>
<keyword evidence="1" id="KW-0812">Transmembrane</keyword>
<proteinExistence type="predicted"/>
<dbReference type="Proteomes" id="UP000837675">
    <property type="component" value="Unassembled WGS sequence"/>
</dbReference>
<evidence type="ECO:0000313" key="3">
    <source>
        <dbReference type="Proteomes" id="UP000837675"/>
    </source>
</evidence>
<keyword evidence="3" id="KW-1185">Reference proteome</keyword>
<comment type="caution">
    <text evidence="2">The sequence shown here is derived from an EMBL/GenBank/DDBJ whole genome shotgun (WGS) entry which is preliminary data.</text>
</comment>
<keyword evidence="1" id="KW-1133">Transmembrane helix</keyword>
<feature type="transmembrane region" description="Helical" evidence="1">
    <location>
        <begin position="6"/>
        <end position="24"/>
    </location>
</feature>
<dbReference type="AlphaFoldDB" id="A0A8S4C3I9"/>
<evidence type="ECO:0000256" key="1">
    <source>
        <dbReference type="SAM" id="Phobius"/>
    </source>
</evidence>
<evidence type="ECO:0000313" key="2">
    <source>
        <dbReference type="EMBL" id="CAG7589413.1"/>
    </source>
</evidence>
<organism evidence="2 3">
    <name type="scientific">Hyalomma marginatum</name>
    <dbReference type="NCBI Taxonomy" id="34627"/>
    <lineage>
        <taxon>Eukaryota</taxon>
        <taxon>Metazoa</taxon>
        <taxon>Ecdysozoa</taxon>
        <taxon>Arthropoda</taxon>
        <taxon>Chelicerata</taxon>
        <taxon>Arachnida</taxon>
        <taxon>Acari</taxon>
        <taxon>Parasitiformes</taxon>
        <taxon>Ixodida</taxon>
        <taxon>Ixodoidea</taxon>
        <taxon>Ixodidae</taxon>
        <taxon>Hyalomminae</taxon>
        <taxon>Hyalomma</taxon>
    </lineage>
</organism>
<keyword evidence="1" id="KW-0472">Membrane</keyword>
<sequence length="40" mass="4159">MVGNTVIEVIVVVGLVIVVGEVVAELVGRLSSTETVPDYC</sequence>
<protein>
    <submittedName>
        <fullName evidence="2">Uncharacterized protein</fullName>
    </submittedName>
</protein>
<gene>
    <name evidence="2" type="ORF">MHYMCMPASI_00140</name>
</gene>